<evidence type="ECO:0000313" key="6">
    <source>
        <dbReference type="Proteomes" id="UP000622610"/>
    </source>
</evidence>
<dbReference type="InterPro" id="IPR001387">
    <property type="entry name" value="Cro/C1-type_HTH"/>
</dbReference>
<keyword evidence="2" id="KW-0238">DNA-binding</keyword>
<reference evidence="5" key="2">
    <citation type="submission" date="2020-09" db="EMBL/GenBank/DDBJ databases">
        <authorList>
            <person name="Sun Q."/>
            <person name="Sedlacek I."/>
        </authorList>
    </citation>
    <scope>NUCLEOTIDE SEQUENCE</scope>
    <source>
        <strain evidence="5">CCM 8433</strain>
    </source>
</reference>
<dbReference type="PANTHER" id="PTHR40661">
    <property type="match status" value="1"/>
</dbReference>
<dbReference type="PANTHER" id="PTHR40661:SF1">
    <property type="entry name" value="HTH CRO_C1-TYPE DOMAIN-CONTAINING PROTEIN"/>
    <property type="match status" value="1"/>
</dbReference>
<reference evidence="5" key="1">
    <citation type="journal article" date="2014" name="Int. J. Syst. Evol. Microbiol.">
        <title>Complete genome sequence of Corynebacterium casei LMG S-19264T (=DSM 44701T), isolated from a smear-ripened cheese.</title>
        <authorList>
            <consortium name="US DOE Joint Genome Institute (JGI-PGF)"/>
            <person name="Walter F."/>
            <person name="Albersmeier A."/>
            <person name="Kalinowski J."/>
            <person name="Ruckert C."/>
        </authorList>
    </citation>
    <scope>NUCLEOTIDE SEQUENCE</scope>
    <source>
        <strain evidence="5">CCM 8433</strain>
    </source>
</reference>
<evidence type="ECO:0000256" key="3">
    <source>
        <dbReference type="ARBA" id="ARBA00023163"/>
    </source>
</evidence>
<sequence>MNDITRNQIIATNIKRYIKENKITQKELAESIGISPSTMSDYMNLRSNPSHGVIQKIADFFGILKSDIDTTYKENNDISRVFNQLHPDRQKAVYEFAEQQLSDQNNIVPFKKSEVTDNKDKNLEVLAAHIDENTTEDEMDEITAFIDSLRDED</sequence>
<keyword evidence="3" id="KW-0804">Transcription</keyword>
<feature type="domain" description="HTH cro/C1-type" evidence="4">
    <location>
        <begin position="14"/>
        <end position="68"/>
    </location>
</feature>
<comment type="caution">
    <text evidence="5">The sequence shown here is derived from an EMBL/GenBank/DDBJ whole genome shotgun (WGS) entry which is preliminary data.</text>
</comment>
<dbReference type="CDD" id="cd00093">
    <property type="entry name" value="HTH_XRE"/>
    <property type="match status" value="1"/>
</dbReference>
<proteinExistence type="predicted"/>
<accession>A0A917JDF1</accession>
<dbReference type="RefSeq" id="WP_188366549.1">
    <property type="nucleotide sequence ID" value="NZ_BMDT01000001.1"/>
</dbReference>
<evidence type="ECO:0000313" key="5">
    <source>
        <dbReference type="EMBL" id="GGI64711.1"/>
    </source>
</evidence>
<dbReference type="InterPro" id="IPR010982">
    <property type="entry name" value="Lambda_DNA-bd_dom_sf"/>
</dbReference>
<dbReference type="EMBL" id="BMDT01000001">
    <property type="protein sequence ID" value="GGI64711.1"/>
    <property type="molecule type" value="Genomic_DNA"/>
</dbReference>
<dbReference type="SMART" id="SM00530">
    <property type="entry name" value="HTH_XRE"/>
    <property type="match status" value="1"/>
</dbReference>
<evidence type="ECO:0000256" key="1">
    <source>
        <dbReference type="ARBA" id="ARBA00023015"/>
    </source>
</evidence>
<dbReference type="PROSITE" id="PS50943">
    <property type="entry name" value="HTH_CROC1"/>
    <property type="match status" value="1"/>
</dbReference>
<evidence type="ECO:0000259" key="4">
    <source>
        <dbReference type="PROSITE" id="PS50943"/>
    </source>
</evidence>
<organism evidence="5 6">
    <name type="scientific">Enterococcus alcedinis</name>
    <dbReference type="NCBI Taxonomy" id="1274384"/>
    <lineage>
        <taxon>Bacteria</taxon>
        <taxon>Bacillati</taxon>
        <taxon>Bacillota</taxon>
        <taxon>Bacilli</taxon>
        <taxon>Lactobacillales</taxon>
        <taxon>Enterococcaceae</taxon>
        <taxon>Enterococcus</taxon>
    </lineage>
</organism>
<protein>
    <recommendedName>
        <fullName evidence="4">HTH cro/C1-type domain-containing protein</fullName>
    </recommendedName>
</protein>
<keyword evidence="6" id="KW-1185">Reference proteome</keyword>
<name>A0A917JDF1_9ENTE</name>
<dbReference type="Pfam" id="PF01381">
    <property type="entry name" value="HTH_3"/>
    <property type="match status" value="1"/>
</dbReference>
<gene>
    <name evidence="5" type="ORF">GCM10011482_03650</name>
</gene>
<evidence type="ECO:0000256" key="2">
    <source>
        <dbReference type="ARBA" id="ARBA00023125"/>
    </source>
</evidence>
<dbReference type="Gene3D" id="1.10.260.40">
    <property type="entry name" value="lambda repressor-like DNA-binding domains"/>
    <property type="match status" value="1"/>
</dbReference>
<dbReference type="GO" id="GO:0003677">
    <property type="term" value="F:DNA binding"/>
    <property type="evidence" value="ECO:0007669"/>
    <property type="project" value="UniProtKB-KW"/>
</dbReference>
<dbReference type="AlphaFoldDB" id="A0A917JDF1"/>
<keyword evidence="1" id="KW-0805">Transcription regulation</keyword>
<dbReference type="Proteomes" id="UP000622610">
    <property type="component" value="Unassembled WGS sequence"/>
</dbReference>
<dbReference type="SUPFAM" id="SSF47413">
    <property type="entry name" value="lambda repressor-like DNA-binding domains"/>
    <property type="match status" value="1"/>
</dbReference>